<dbReference type="EMBL" id="LR796425">
    <property type="protein sequence ID" value="CAB4144427.1"/>
    <property type="molecule type" value="Genomic_DNA"/>
</dbReference>
<gene>
    <name evidence="2" type="ORF">UFOVP1185_9</name>
    <name evidence="1" type="ORF">UFOVP461_31</name>
</gene>
<proteinExistence type="predicted"/>
<name>A0A6J5MF31_9CAUD</name>
<organism evidence="1">
    <name type="scientific">uncultured Caudovirales phage</name>
    <dbReference type="NCBI Taxonomy" id="2100421"/>
    <lineage>
        <taxon>Viruses</taxon>
        <taxon>Duplodnaviria</taxon>
        <taxon>Heunggongvirae</taxon>
        <taxon>Uroviricota</taxon>
        <taxon>Caudoviricetes</taxon>
        <taxon>Peduoviridae</taxon>
        <taxon>Maltschvirus</taxon>
        <taxon>Maltschvirus maltsch</taxon>
    </lineage>
</organism>
<protein>
    <submittedName>
        <fullName evidence="1">Uncharacterized protein</fullName>
    </submittedName>
</protein>
<evidence type="ECO:0000313" key="2">
    <source>
        <dbReference type="EMBL" id="CAB4189229.1"/>
    </source>
</evidence>
<sequence>MAAVKTQRGGPRKDPEFKPTTCAGCEGALTALKDAWRVKSIFWVAEKRRSRFAWFHRACVK</sequence>
<reference evidence="1" key="1">
    <citation type="submission" date="2020-04" db="EMBL/GenBank/DDBJ databases">
        <authorList>
            <person name="Chiriac C."/>
            <person name="Salcher M."/>
            <person name="Ghai R."/>
            <person name="Kavagutti S V."/>
        </authorList>
    </citation>
    <scope>NUCLEOTIDE SEQUENCE</scope>
</reference>
<accession>A0A6J5MF31</accession>
<evidence type="ECO:0000313" key="1">
    <source>
        <dbReference type="EMBL" id="CAB4144427.1"/>
    </source>
</evidence>
<dbReference type="EMBL" id="LR797133">
    <property type="protein sequence ID" value="CAB4189229.1"/>
    <property type="molecule type" value="Genomic_DNA"/>
</dbReference>